<dbReference type="AlphaFoldDB" id="A0A7Y2M1T0"/>
<dbReference type="GO" id="GO:0004061">
    <property type="term" value="F:arylformamidase activity"/>
    <property type="evidence" value="ECO:0007669"/>
    <property type="project" value="InterPro"/>
</dbReference>
<dbReference type="InterPro" id="IPR037175">
    <property type="entry name" value="KFase_sf"/>
</dbReference>
<dbReference type="GO" id="GO:0019441">
    <property type="term" value="P:L-tryptophan catabolic process to kynurenine"/>
    <property type="evidence" value="ECO:0007669"/>
    <property type="project" value="InterPro"/>
</dbReference>
<evidence type="ECO:0000313" key="2">
    <source>
        <dbReference type="Proteomes" id="UP000543598"/>
    </source>
</evidence>
<organism evidence="1 2">
    <name type="scientific">Microbacterium ulmi</name>
    <dbReference type="NCBI Taxonomy" id="179095"/>
    <lineage>
        <taxon>Bacteria</taxon>
        <taxon>Bacillati</taxon>
        <taxon>Actinomycetota</taxon>
        <taxon>Actinomycetes</taxon>
        <taxon>Micrococcales</taxon>
        <taxon>Microbacteriaceae</taxon>
        <taxon>Microbacterium</taxon>
    </lineage>
</organism>
<dbReference type="SUPFAM" id="SSF102198">
    <property type="entry name" value="Putative cyclase"/>
    <property type="match status" value="1"/>
</dbReference>
<dbReference type="PANTHER" id="PTHR31118:SF12">
    <property type="entry name" value="CYCLASE-LIKE PROTEIN 2"/>
    <property type="match status" value="1"/>
</dbReference>
<dbReference type="Pfam" id="PF04199">
    <property type="entry name" value="Cyclase"/>
    <property type="match status" value="1"/>
</dbReference>
<dbReference type="EMBL" id="JABEMB010000027">
    <property type="protein sequence ID" value="NNH04941.1"/>
    <property type="molecule type" value="Genomic_DNA"/>
</dbReference>
<gene>
    <name evidence="1" type="ORF">HLA99_13905</name>
</gene>
<dbReference type="PANTHER" id="PTHR31118">
    <property type="entry name" value="CYCLASE-LIKE PROTEIN 2"/>
    <property type="match status" value="1"/>
</dbReference>
<dbReference type="Proteomes" id="UP000543598">
    <property type="component" value="Unassembled WGS sequence"/>
</dbReference>
<dbReference type="Gene3D" id="3.50.30.50">
    <property type="entry name" value="Putative cyclase"/>
    <property type="match status" value="1"/>
</dbReference>
<name>A0A7Y2M1T0_9MICO</name>
<comment type="caution">
    <text evidence="1">The sequence shown here is derived from an EMBL/GenBank/DDBJ whole genome shotgun (WGS) entry which is preliminary data.</text>
</comment>
<evidence type="ECO:0000313" key="1">
    <source>
        <dbReference type="EMBL" id="NNH04941.1"/>
    </source>
</evidence>
<dbReference type="InterPro" id="IPR007325">
    <property type="entry name" value="KFase/CYL"/>
</dbReference>
<sequence>MTASVAAVRVDAPADLSYAIDPSHFRWRGDRVITESLEDGAPFTTTRFAQSAHAFTHADAPDHVVAGGGDLAGIPVRTWTGIATVLDLTSAPDASPITAEHLQDAASRAGLGGDAEGGILLVRTDWDTRRDIREPAYWADAPWIDAGAAAWLRAQAPSAVGFDFPQDEPIRRAVAGEHVDPREFVTHHELLANGIGLVEYLRGLSGIPTRVLLCAAPIRLQDSDGGPARVVAFPLLTDHPIATPES</sequence>
<dbReference type="RefSeq" id="WP_167036405.1">
    <property type="nucleotide sequence ID" value="NZ_BAAANA010000001.1"/>
</dbReference>
<accession>A0A7Y2M1T0</accession>
<proteinExistence type="predicted"/>
<reference evidence="1 2" key="1">
    <citation type="submission" date="2020-05" db="EMBL/GenBank/DDBJ databases">
        <title>MicrobeNet Type strains.</title>
        <authorList>
            <person name="Nicholson A.C."/>
        </authorList>
    </citation>
    <scope>NUCLEOTIDE SEQUENCE [LARGE SCALE GENOMIC DNA]</scope>
    <source>
        <strain evidence="1 2">JCM 14282</strain>
    </source>
</reference>
<protein>
    <submittedName>
        <fullName evidence="1">Cyclase family protein</fullName>
    </submittedName>
</protein>
<keyword evidence="2" id="KW-1185">Reference proteome</keyword>